<dbReference type="Proteomes" id="UP000270673">
    <property type="component" value="Chromosome"/>
</dbReference>
<proteinExistence type="predicted"/>
<sequence>MSSKKRKYWNKLRNRYKLTIFNESTYEEVMHFRLSPLHVLTALSTLAVVLITLTIMLIAFTNLREFIPGYPSQHLRRQITQNALRVDSLLNEVQKKDRFLHSIQTILGDEELDTTSFVSMQQQAKVTYDTSMLGMSEEEAGFRELVEKEERYNLTLGHVSSSDDDFYHFFSPLNGVVTNHFDETTRHYGVDLVAKQNSNVLSVLDGVVIFTDWTIKTGYVIQVQHNGNLVSVYKHNSVLLKKQGDFVRAGEAIAVLGNTGEETTGPHLHFELWQAGKALNPETFIKFK</sequence>
<dbReference type="InterPro" id="IPR011055">
    <property type="entry name" value="Dup_hybrid_motif"/>
</dbReference>
<keyword evidence="2" id="KW-1133">Transmembrane helix</keyword>
<dbReference type="InterPro" id="IPR050570">
    <property type="entry name" value="Cell_wall_metabolism_enzyme"/>
</dbReference>
<organism evidence="4 5">
    <name type="scientific">Butyricimonas faecalis</name>
    <dbReference type="NCBI Taxonomy" id="2093856"/>
    <lineage>
        <taxon>Bacteria</taxon>
        <taxon>Pseudomonadati</taxon>
        <taxon>Bacteroidota</taxon>
        <taxon>Bacteroidia</taxon>
        <taxon>Bacteroidales</taxon>
        <taxon>Odoribacteraceae</taxon>
        <taxon>Butyricimonas</taxon>
    </lineage>
</organism>
<dbReference type="CDD" id="cd12797">
    <property type="entry name" value="M23_peptidase"/>
    <property type="match status" value="1"/>
</dbReference>
<dbReference type="SUPFAM" id="SSF51261">
    <property type="entry name" value="Duplicated hybrid motif"/>
    <property type="match status" value="1"/>
</dbReference>
<dbReference type="KEGG" id="buy:D8S85_20665"/>
<name>A0A3Q9IWQ1_9BACT</name>
<keyword evidence="2" id="KW-0472">Membrane</keyword>
<dbReference type="PANTHER" id="PTHR21666">
    <property type="entry name" value="PEPTIDASE-RELATED"/>
    <property type="match status" value="1"/>
</dbReference>
<keyword evidence="2" id="KW-0812">Transmembrane</keyword>
<keyword evidence="1" id="KW-0732">Signal</keyword>
<feature type="transmembrane region" description="Helical" evidence="2">
    <location>
        <begin position="39"/>
        <end position="60"/>
    </location>
</feature>
<dbReference type="OrthoDB" id="9814377at2"/>
<feature type="domain" description="M23ase beta-sheet core" evidence="3">
    <location>
        <begin position="186"/>
        <end position="281"/>
    </location>
</feature>
<dbReference type="AlphaFoldDB" id="A0A3Q9IWQ1"/>
<dbReference type="RefSeq" id="WP_106624143.1">
    <property type="nucleotide sequence ID" value="NZ_CP032819.1"/>
</dbReference>
<dbReference type="EMBL" id="CP032819">
    <property type="protein sequence ID" value="AZS31721.1"/>
    <property type="molecule type" value="Genomic_DNA"/>
</dbReference>
<evidence type="ECO:0000313" key="5">
    <source>
        <dbReference type="Proteomes" id="UP000270673"/>
    </source>
</evidence>
<gene>
    <name evidence="4" type="ORF">D8S85_20665</name>
</gene>
<evidence type="ECO:0000313" key="4">
    <source>
        <dbReference type="EMBL" id="AZS31721.1"/>
    </source>
</evidence>
<evidence type="ECO:0000259" key="3">
    <source>
        <dbReference type="Pfam" id="PF01551"/>
    </source>
</evidence>
<reference evidence="4 5" key="1">
    <citation type="submission" date="2018-10" db="EMBL/GenBank/DDBJ databases">
        <title>Butyricimonas faecalis sp. nov., isolated from human faeces and emended description of the genus Butyricimonas.</title>
        <authorList>
            <person name="Le Roy T."/>
            <person name="Van der Smissen P."/>
            <person name="Paquot A."/>
            <person name="Delzenne N."/>
            <person name="Muccioli G."/>
            <person name="Collet J.-F."/>
            <person name="Cani P.D."/>
        </authorList>
    </citation>
    <scope>NUCLEOTIDE SEQUENCE [LARGE SCALE GENOMIC DNA]</scope>
    <source>
        <strain evidence="4 5">H184</strain>
    </source>
</reference>
<dbReference type="Gene3D" id="2.70.70.10">
    <property type="entry name" value="Glucose Permease (Domain IIA)"/>
    <property type="match status" value="1"/>
</dbReference>
<dbReference type="PANTHER" id="PTHR21666:SF289">
    <property type="entry name" value="L-ALA--D-GLU ENDOPEPTIDASE"/>
    <property type="match status" value="1"/>
</dbReference>
<accession>A0A3Q9IWQ1</accession>
<dbReference type="GO" id="GO:0004222">
    <property type="term" value="F:metalloendopeptidase activity"/>
    <property type="evidence" value="ECO:0007669"/>
    <property type="project" value="TreeGrafter"/>
</dbReference>
<evidence type="ECO:0000256" key="2">
    <source>
        <dbReference type="SAM" id="Phobius"/>
    </source>
</evidence>
<evidence type="ECO:0000256" key="1">
    <source>
        <dbReference type="ARBA" id="ARBA00022729"/>
    </source>
</evidence>
<keyword evidence="5" id="KW-1185">Reference proteome</keyword>
<dbReference type="InterPro" id="IPR016047">
    <property type="entry name" value="M23ase_b-sheet_dom"/>
</dbReference>
<protein>
    <submittedName>
        <fullName evidence="4">M23 family metallopeptidase</fullName>
    </submittedName>
</protein>
<dbReference type="Pfam" id="PF01551">
    <property type="entry name" value="Peptidase_M23"/>
    <property type="match status" value="1"/>
</dbReference>